<feature type="zinc finger region" description="C3H1-type" evidence="5">
    <location>
        <begin position="85"/>
        <end position="113"/>
    </location>
</feature>
<dbReference type="InterPro" id="IPR000571">
    <property type="entry name" value="Znf_CCCH"/>
</dbReference>
<accession>A0AAP0NK20</accession>
<dbReference type="Gene3D" id="4.10.1000.10">
    <property type="entry name" value="Zinc finger, CCCH-type"/>
    <property type="match status" value="2"/>
</dbReference>
<evidence type="ECO:0000259" key="6">
    <source>
        <dbReference type="PROSITE" id="PS50103"/>
    </source>
</evidence>
<feature type="domain" description="C3H1-type" evidence="6">
    <location>
        <begin position="85"/>
        <end position="113"/>
    </location>
</feature>
<dbReference type="GO" id="GO:0008270">
    <property type="term" value="F:zinc ion binding"/>
    <property type="evidence" value="ECO:0007669"/>
    <property type="project" value="UniProtKB-KW"/>
</dbReference>
<evidence type="ECO:0000256" key="3">
    <source>
        <dbReference type="ARBA" id="ARBA00022833"/>
    </source>
</evidence>
<evidence type="ECO:0000313" key="8">
    <source>
        <dbReference type="Proteomes" id="UP001415857"/>
    </source>
</evidence>
<dbReference type="EMBL" id="JBBPBK010000013">
    <property type="protein sequence ID" value="KAK9272930.1"/>
    <property type="molecule type" value="Genomic_DNA"/>
</dbReference>
<keyword evidence="3 5" id="KW-0862">Zinc</keyword>
<dbReference type="SMART" id="SM00356">
    <property type="entry name" value="ZnF_C3H1"/>
    <property type="match status" value="2"/>
</dbReference>
<evidence type="ECO:0000313" key="7">
    <source>
        <dbReference type="EMBL" id="KAK9272930.1"/>
    </source>
</evidence>
<dbReference type="AlphaFoldDB" id="A0AAP0NK20"/>
<dbReference type="Proteomes" id="UP001415857">
    <property type="component" value="Unassembled WGS sequence"/>
</dbReference>
<gene>
    <name evidence="7" type="ORF">L1049_003309</name>
</gene>
<feature type="zinc finger region" description="C3H1-type" evidence="5">
    <location>
        <begin position="39"/>
        <end position="67"/>
    </location>
</feature>
<keyword evidence="8" id="KW-1185">Reference proteome</keyword>
<dbReference type="PANTHER" id="PTHR12506">
    <property type="entry name" value="PROTEIN PHOSPHATASE RELATED"/>
    <property type="match status" value="1"/>
</dbReference>
<keyword evidence="2 5" id="KW-0863">Zinc-finger</keyword>
<dbReference type="SUPFAM" id="SSF90229">
    <property type="entry name" value="CCCH zinc finger"/>
    <property type="match status" value="2"/>
</dbReference>
<feature type="domain" description="C3H1-type" evidence="6">
    <location>
        <begin position="39"/>
        <end position="67"/>
    </location>
</feature>
<proteinExistence type="predicted"/>
<dbReference type="PROSITE" id="PS50103">
    <property type="entry name" value="ZF_C3H1"/>
    <property type="match status" value="2"/>
</dbReference>
<keyword evidence="1 5" id="KW-0479">Metal-binding</keyword>
<organism evidence="7 8">
    <name type="scientific">Liquidambar formosana</name>
    <name type="common">Formosan gum</name>
    <dbReference type="NCBI Taxonomy" id="63359"/>
    <lineage>
        <taxon>Eukaryota</taxon>
        <taxon>Viridiplantae</taxon>
        <taxon>Streptophyta</taxon>
        <taxon>Embryophyta</taxon>
        <taxon>Tracheophyta</taxon>
        <taxon>Spermatophyta</taxon>
        <taxon>Magnoliopsida</taxon>
        <taxon>eudicotyledons</taxon>
        <taxon>Gunneridae</taxon>
        <taxon>Pentapetalae</taxon>
        <taxon>Saxifragales</taxon>
        <taxon>Altingiaceae</taxon>
        <taxon>Liquidambar</taxon>
    </lineage>
</organism>
<evidence type="ECO:0000256" key="5">
    <source>
        <dbReference type="PROSITE-ProRule" id="PRU00723"/>
    </source>
</evidence>
<name>A0AAP0NK20_LIQFO</name>
<comment type="caution">
    <text evidence="7">The sequence shown here is derived from an EMBL/GenBank/DDBJ whole genome shotgun (WGS) entry which is preliminary data.</text>
</comment>
<evidence type="ECO:0000256" key="2">
    <source>
        <dbReference type="ARBA" id="ARBA00022771"/>
    </source>
</evidence>
<evidence type="ECO:0000256" key="1">
    <source>
        <dbReference type="ARBA" id="ARBA00022723"/>
    </source>
</evidence>
<dbReference type="InterPro" id="IPR036855">
    <property type="entry name" value="Znf_CCCH_sf"/>
</dbReference>
<dbReference type="InterPro" id="IPR050974">
    <property type="entry name" value="Plant_ZF_CCCH"/>
</dbReference>
<dbReference type="PANTHER" id="PTHR12506:SF75">
    <property type="entry name" value="ZINC FINGER CCCH DOMAIN-CONTAINING PROTEIN 67-LIKE"/>
    <property type="match status" value="1"/>
</dbReference>
<reference evidence="7 8" key="1">
    <citation type="journal article" date="2024" name="Plant J.">
        <title>Genome sequences and population genomics reveal climatic adaptation and genomic divergence between two closely related sweetgum species.</title>
        <authorList>
            <person name="Xu W.Q."/>
            <person name="Ren C.Q."/>
            <person name="Zhang X.Y."/>
            <person name="Comes H.P."/>
            <person name="Liu X.H."/>
            <person name="Li Y.G."/>
            <person name="Kettle C.J."/>
            <person name="Jalonen R."/>
            <person name="Gaisberger H."/>
            <person name="Ma Y.Z."/>
            <person name="Qiu Y.X."/>
        </authorList>
    </citation>
    <scope>NUCLEOTIDE SEQUENCE [LARGE SCALE GENOMIC DNA]</scope>
    <source>
        <strain evidence="7">Hangzhou</strain>
    </source>
</reference>
<sequence length="139" mass="15715">MYPEKTMYPHSALAVNNLMKKTYVPTHTQQIQVEEFPERPGQSECDYFMKTGDCKYRSACRYHHPKTRSSKLSFCVVSDKGLPLRPGRKICWHYEQYGICKYGHACLFDHPVNHDSSAFAIGSALEPSSGTNAASIGSY</sequence>
<evidence type="ECO:0000256" key="4">
    <source>
        <dbReference type="ARBA" id="ARBA00023125"/>
    </source>
</evidence>
<protein>
    <recommendedName>
        <fullName evidence="6">C3H1-type domain-containing protein</fullName>
    </recommendedName>
</protein>
<keyword evidence="4" id="KW-0238">DNA-binding</keyword>
<dbReference type="GO" id="GO:0003729">
    <property type="term" value="F:mRNA binding"/>
    <property type="evidence" value="ECO:0007669"/>
    <property type="project" value="TreeGrafter"/>
</dbReference>
<dbReference type="GO" id="GO:0003677">
    <property type="term" value="F:DNA binding"/>
    <property type="evidence" value="ECO:0007669"/>
    <property type="project" value="UniProtKB-KW"/>
</dbReference>
<dbReference type="Pfam" id="PF00642">
    <property type="entry name" value="zf-CCCH"/>
    <property type="match status" value="2"/>
</dbReference>